<dbReference type="OrthoDB" id="10514395at2759"/>
<dbReference type="AlphaFoldDB" id="A0A0L0W5P3"/>
<evidence type="ECO:0000256" key="1">
    <source>
        <dbReference type="SAM" id="MobiDB-lite"/>
    </source>
</evidence>
<proteinExistence type="predicted"/>
<reference evidence="3" key="1">
    <citation type="submission" date="2014-03" db="EMBL/GenBank/DDBJ databases">
        <title>The Genome Sequence of Puccinia striiformis f. sp. tritici PST-78.</title>
        <authorList>
            <consortium name="The Broad Institute Genome Sequencing Platform"/>
            <person name="Cuomo C."/>
            <person name="Hulbert S."/>
            <person name="Chen X."/>
            <person name="Walker B."/>
            <person name="Young S.K."/>
            <person name="Zeng Q."/>
            <person name="Gargeya S."/>
            <person name="Fitzgerald M."/>
            <person name="Haas B."/>
            <person name="Abouelleil A."/>
            <person name="Alvarado L."/>
            <person name="Arachchi H.M."/>
            <person name="Berlin A.M."/>
            <person name="Chapman S.B."/>
            <person name="Goldberg J."/>
            <person name="Griggs A."/>
            <person name="Gujja S."/>
            <person name="Hansen M."/>
            <person name="Howarth C."/>
            <person name="Imamovic A."/>
            <person name="Larimer J."/>
            <person name="McCowan C."/>
            <person name="Montmayeur A."/>
            <person name="Murphy C."/>
            <person name="Neiman D."/>
            <person name="Pearson M."/>
            <person name="Priest M."/>
            <person name="Roberts A."/>
            <person name="Saif S."/>
            <person name="Shea T."/>
            <person name="Sisk P."/>
            <person name="Sykes S."/>
            <person name="Wortman J."/>
            <person name="Nusbaum C."/>
            <person name="Birren B."/>
        </authorList>
    </citation>
    <scope>NUCLEOTIDE SEQUENCE [LARGE SCALE GENOMIC DNA]</scope>
    <source>
        <strain evidence="3">race PST-78</strain>
    </source>
</reference>
<dbReference type="EMBL" id="AJIL01000003">
    <property type="protein sequence ID" value="KNF06570.1"/>
    <property type="molecule type" value="Genomic_DNA"/>
</dbReference>
<dbReference type="Proteomes" id="UP000054564">
    <property type="component" value="Unassembled WGS sequence"/>
</dbReference>
<gene>
    <name evidence="2" type="ORF">PSTG_00443</name>
</gene>
<accession>A0A0L0W5P3</accession>
<organism evidence="2 3">
    <name type="scientific">Puccinia striiformis f. sp. tritici PST-78</name>
    <dbReference type="NCBI Taxonomy" id="1165861"/>
    <lineage>
        <taxon>Eukaryota</taxon>
        <taxon>Fungi</taxon>
        <taxon>Dikarya</taxon>
        <taxon>Basidiomycota</taxon>
        <taxon>Pucciniomycotina</taxon>
        <taxon>Pucciniomycetes</taxon>
        <taxon>Pucciniales</taxon>
        <taxon>Pucciniaceae</taxon>
        <taxon>Puccinia</taxon>
    </lineage>
</organism>
<evidence type="ECO:0000313" key="2">
    <source>
        <dbReference type="EMBL" id="KNF06570.1"/>
    </source>
</evidence>
<sequence>MPDPPNNPLNPSKDLPLSSTIASGSLSRNKLPLHDYLKGVIQLQHSSIDQANMDRHAMNEYHKANKARHQKDPVEAPNRLEPGHIDLRLQRFRADGPPHTGPPQVVEPFITGLQGVELLFTTSGFPYDDDKICVAGKLIREGNTQAFYAQEINSLLGKSWSNFRTKLMTFALPRHGAQSFASNFRTCRCLDQSPFLSTTLGAAPESMTSGVGDLLHTDVNNHQLLLQNPCDYTTFKSRASLFWDGIVLKRAAARTRANPSTTQSSTQLPLQSKEENIWRVHTYLDSEGLCRFCKKKCGSAPGLCSGQMDRKFVPIPAMFVAPPMPADWKPPVNRASAPSSAGKPTRPPAGQGATVAGISNKDTEQNLDQASLLAISALDEELCLAIADQYVQQWASTLTVLLV</sequence>
<protein>
    <submittedName>
        <fullName evidence="2">Uncharacterized protein</fullName>
    </submittedName>
</protein>
<name>A0A0L0W5P3_9BASI</name>
<feature type="region of interest" description="Disordered" evidence="1">
    <location>
        <begin position="1"/>
        <end position="21"/>
    </location>
</feature>
<feature type="region of interest" description="Disordered" evidence="1">
    <location>
        <begin position="332"/>
        <end position="356"/>
    </location>
</feature>
<evidence type="ECO:0000313" key="3">
    <source>
        <dbReference type="Proteomes" id="UP000054564"/>
    </source>
</evidence>
<keyword evidence="3" id="KW-1185">Reference proteome</keyword>
<comment type="caution">
    <text evidence="2">The sequence shown here is derived from an EMBL/GenBank/DDBJ whole genome shotgun (WGS) entry which is preliminary data.</text>
</comment>